<evidence type="ECO:0000256" key="1">
    <source>
        <dbReference type="SAM" id="Phobius"/>
    </source>
</evidence>
<feature type="transmembrane region" description="Helical" evidence="1">
    <location>
        <begin position="72"/>
        <end position="88"/>
    </location>
</feature>
<organism evidence="2 3">
    <name type="scientific">Deinococcus xianganensis</name>
    <dbReference type="NCBI Taxonomy" id="1507289"/>
    <lineage>
        <taxon>Bacteria</taxon>
        <taxon>Thermotogati</taxon>
        <taxon>Deinococcota</taxon>
        <taxon>Deinococci</taxon>
        <taxon>Deinococcales</taxon>
        <taxon>Deinococcaceae</taxon>
        <taxon>Deinococcus</taxon>
    </lineage>
</organism>
<evidence type="ECO:0000313" key="3">
    <source>
        <dbReference type="Proteomes" id="UP000430519"/>
    </source>
</evidence>
<comment type="caution">
    <text evidence="2">The sequence shown here is derived from an EMBL/GenBank/DDBJ whole genome shotgun (WGS) entry which is preliminary data.</text>
</comment>
<gene>
    <name evidence="2" type="ORF">GLX28_08735</name>
</gene>
<name>A0A6I4YBF0_9DEIO</name>
<dbReference type="AlphaFoldDB" id="A0A6I4YBF0"/>
<keyword evidence="1" id="KW-1133">Transmembrane helix</keyword>
<dbReference type="EMBL" id="WVHK01000025">
    <property type="protein sequence ID" value="MXV19719.1"/>
    <property type="molecule type" value="Genomic_DNA"/>
</dbReference>
<dbReference type="Proteomes" id="UP000430519">
    <property type="component" value="Unassembled WGS sequence"/>
</dbReference>
<sequence length="329" mass="34846">MLAVPVAGRAWFRLNAEWVLPGVTAALVFLLAGRVPPEVRPWLVGLALFDLTVSAALIASRTRLRGERHPEALAWVLVRGVLVAWLLLPLSRGWWPVAAALVLVGLGVVAFGLTRPLPAGAARLEGLERRIVSWSRVTPRSGLGAWLAWEGAVWAHLLGRARGPRGTAFRSSTGAGAEFTLLIFLSVLEAVPVHFMLASRDERAALVHLLVNVLGVLWCAGQLRALRARGVVLGERLHLNAGLLWTGSVALGDIAQVQAGAPSEAGVLPLHRQARANVTLRFARPVTLYGFLGRPQVTGAVSLSVDDPRALVDALAAARAGINPGPAAG</sequence>
<keyword evidence="1" id="KW-0472">Membrane</keyword>
<feature type="transmembrane region" description="Helical" evidence="1">
    <location>
        <begin position="42"/>
        <end position="60"/>
    </location>
</feature>
<protein>
    <submittedName>
        <fullName evidence="2">Uncharacterized protein</fullName>
    </submittedName>
</protein>
<reference evidence="2 3" key="1">
    <citation type="submission" date="2019-11" db="EMBL/GenBank/DDBJ databases">
        <title>Genome sequence of Deinococcus xianganensis Y35, AI-2 producing algicidal bacterium, isolated from lake water.</title>
        <authorList>
            <person name="Li Y."/>
        </authorList>
    </citation>
    <scope>NUCLEOTIDE SEQUENCE [LARGE SCALE GENOMIC DNA]</scope>
    <source>
        <strain evidence="2 3">Y35</strain>
    </source>
</reference>
<keyword evidence="1" id="KW-0812">Transmembrane</keyword>
<evidence type="ECO:0000313" key="2">
    <source>
        <dbReference type="EMBL" id="MXV19719.1"/>
    </source>
</evidence>
<feature type="transmembrane region" description="Helical" evidence="1">
    <location>
        <begin position="94"/>
        <end position="113"/>
    </location>
</feature>
<feature type="transmembrane region" description="Helical" evidence="1">
    <location>
        <begin position="18"/>
        <end position="36"/>
    </location>
</feature>
<dbReference type="RefSeq" id="WP_160978631.1">
    <property type="nucleotide sequence ID" value="NZ_WVHK01000025.1"/>
</dbReference>
<proteinExistence type="predicted"/>
<keyword evidence="3" id="KW-1185">Reference proteome</keyword>
<feature type="transmembrane region" description="Helical" evidence="1">
    <location>
        <begin position="204"/>
        <end position="221"/>
    </location>
</feature>
<accession>A0A6I4YBF0</accession>